<evidence type="ECO:0000313" key="2">
    <source>
        <dbReference type="Proteomes" id="UP000015103"/>
    </source>
</evidence>
<organism evidence="1 2">
    <name type="scientific">Rhodnius prolixus</name>
    <name type="common">Triatomid bug</name>
    <dbReference type="NCBI Taxonomy" id="13249"/>
    <lineage>
        <taxon>Eukaryota</taxon>
        <taxon>Metazoa</taxon>
        <taxon>Ecdysozoa</taxon>
        <taxon>Arthropoda</taxon>
        <taxon>Hexapoda</taxon>
        <taxon>Insecta</taxon>
        <taxon>Pterygota</taxon>
        <taxon>Neoptera</taxon>
        <taxon>Paraneoptera</taxon>
        <taxon>Hemiptera</taxon>
        <taxon>Heteroptera</taxon>
        <taxon>Panheteroptera</taxon>
        <taxon>Cimicomorpha</taxon>
        <taxon>Reduviidae</taxon>
        <taxon>Triatominae</taxon>
        <taxon>Rhodnius</taxon>
    </lineage>
</organism>
<dbReference type="EMBL" id="ACPB03014417">
    <property type="status" value="NOT_ANNOTATED_CDS"/>
    <property type="molecule type" value="Genomic_DNA"/>
</dbReference>
<dbReference type="HOGENOM" id="CLU_2888542_0_0_1"/>
<proteinExistence type="predicted"/>
<dbReference type="InParanoid" id="T1HZH3"/>
<name>T1HZH3_RHOPR</name>
<accession>T1HZH3</accession>
<keyword evidence="2" id="KW-1185">Reference proteome</keyword>
<dbReference type="EnsemblMetazoa" id="RPRC009443-RA">
    <property type="protein sequence ID" value="RPRC009443-PA"/>
    <property type="gene ID" value="RPRC009443"/>
</dbReference>
<evidence type="ECO:0000313" key="1">
    <source>
        <dbReference type="EnsemblMetazoa" id="RPRC009443-PA"/>
    </source>
</evidence>
<dbReference type="VEuPathDB" id="VectorBase:RPRC009443"/>
<dbReference type="Proteomes" id="UP000015103">
    <property type="component" value="Unassembled WGS sequence"/>
</dbReference>
<sequence length="63" mass="7338">MRRAFHWQHWKRQRDGDRWKTARTLLGVGVAASALFALIDYYGITRITSGPSIQEQNKPSKYC</sequence>
<protein>
    <submittedName>
        <fullName evidence="1">Uncharacterized protein</fullName>
    </submittedName>
</protein>
<dbReference type="AlphaFoldDB" id="T1HZH3"/>
<reference evidence="1" key="1">
    <citation type="submission" date="2015-05" db="UniProtKB">
        <authorList>
            <consortium name="EnsemblMetazoa"/>
        </authorList>
    </citation>
    <scope>IDENTIFICATION</scope>
</reference>